<feature type="domain" description="IstB-like ATP-binding" evidence="1">
    <location>
        <begin position="43"/>
        <end position="160"/>
    </location>
</feature>
<keyword evidence="2" id="KW-0547">Nucleotide-binding</keyword>
<dbReference type="GO" id="GO:0006260">
    <property type="term" value="P:DNA replication"/>
    <property type="evidence" value="ECO:0007669"/>
    <property type="project" value="TreeGrafter"/>
</dbReference>
<dbReference type="CDD" id="cd00009">
    <property type="entry name" value="AAA"/>
    <property type="match status" value="1"/>
</dbReference>
<comment type="caution">
    <text evidence="2">The sequence shown here is derived from an EMBL/GenBank/DDBJ whole genome shotgun (WGS) entry which is preliminary data.</text>
</comment>
<dbReference type="GO" id="GO:0005524">
    <property type="term" value="F:ATP binding"/>
    <property type="evidence" value="ECO:0007669"/>
    <property type="project" value="UniProtKB-KW"/>
</dbReference>
<sequence length="161" mass="18395">MGIHRPPVVMPDMKRRRASTGEKIETIMNLARRLPLTRQILADQLANATPTQMEFVEEWMNAELESRERSKRSRLLKQAGFPADKELDGYDWTPIRFPVDYGRQRIESLEFISGHEDLVLFGPPGTGKTHLAIALGRNACRRGMPVRYHTAASLVMRLLRA</sequence>
<organism evidence="2 3">
    <name type="scientific">Bifidobacterium breve</name>
    <dbReference type="NCBI Taxonomy" id="1685"/>
    <lineage>
        <taxon>Bacteria</taxon>
        <taxon>Bacillati</taxon>
        <taxon>Actinomycetota</taxon>
        <taxon>Actinomycetes</taxon>
        <taxon>Bifidobacteriales</taxon>
        <taxon>Bifidobacteriaceae</taxon>
        <taxon>Bifidobacterium</taxon>
    </lineage>
</organism>
<evidence type="ECO:0000313" key="2">
    <source>
        <dbReference type="EMBL" id="MCB5645702.1"/>
    </source>
</evidence>
<dbReference type="PANTHER" id="PTHR30050:SF4">
    <property type="entry name" value="ATP-BINDING PROTEIN RV3427C IN INSERTION SEQUENCE-RELATED"/>
    <property type="match status" value="1"/>
</dbReference>
<dbReference type="SUPFAM" id="SSF52540">
    <property type="entry name" value="P-loop containing nucleoside triphosphate hydrolases"/>
    <property type="match status" value="1"/>
</dbReference>
<gene>
    <name evidence="2" type="ORF">LIP63_10125</name>
</gene>
<dbReference type="InterPro" id="IPR027417">
    <property type="entry name" value="P-loop_NTPase"/>
</dbReference>
<reference evidence="2" key="1">
    <citation type="submission" date="2021-10" db="EMBL/GenBank/DDBJ databases">
        <title>Collection of gut derived symbiotic bacterial strains cultured from healthy donors.</title>
        <authorList>
            <person name="Lin H."/>
            <person name="Littmann E."/>
            <person name="Claire K."/>
            <person name="Pamer E."/>
        </authorList>
    </citation>
    <scope>NUCLEOTIDE SEQUENCE</scope>
    <source>
        <strain evidence="2">MSK.23.105</strain>
    </source>
</reference>
<proteinExistence type="predicted"/>
<keyword evidence="2" id="KW-0067">ATP-binding</keyword>
<dbReference type="Proteomes" id="UP001198148">
    <property type="component" value="Unassembled WGS sequence"/>
</dbReference>
<dbReference type="RefSeq" id="WP_176755046.1">
    <property type="nucleotide sequence ID" value="NZ_FNFW01000025.1"/>
</dbReference>
<dbReference type="PANTHER" id="PTHR30050">
    <property type="entry name" value="CHROMOSOMAL REPLICATION INITIATOR PROTEIN DNAA"/>
    <property type="match status" value="1"/>
</dbReference>
<dbReference type="Gene3D" id="3.40.50.300">
    <property type="entry name" value="P-loop containing nucleotide triphosphate hydrolases"/>
    <property type="match status" value="1"/>
</dbReference>
<dbReference type="EMBL" id="JAJBPF010000042">
    <property type="protein sequence ID" value="MCB5645702.1"/>
    <property type="molecule type" value="Genomic_DNA"/>
</dbReference>
<dbReference type="AlphaFoldDB" id="A0AAW4U126"/>
<dbReference type="Pfam" id="PF01695">
    <property type="entry name" value="IstB_IS21"/>
    <property type="match status" value="1"/>
</dbReference>
<evidence type="ECO:0000259" key="1">
    <source>
        <dbReference type="Pfam" id="PF01695"/>
    </source>
</evidence>
<name>A0AAW4U126_BIFBR</name>
<feature type="non-terminal residue" evidence="2">
    <location>
        <position position="161"/>
    </location>
</feature>
<accession>A0AAW4U126</accession>
<evidence type="ECO:0000313" key="3">
    <source>
        <dbReference type="Proteomes" id="UP001198148"/>
    </source>
</evidence>
<dbReference type="InterPro" id="IPR002611">
    <property type="entry name" value="IstB_ATP-bd"/>
</dbReference>
<protein>
    <submittedName>
        <fullName evidence="2">ATP-binding protein</fullName>
    </submittedName>
</protein>